<evidence type="ECO:0000313" key="2">
    <source>
        <dbReference type="EMBL" id="AHG63148.1"/>
    </source>
</evidence>
<organism evidence="2 3">
    <name type="scientific">Advenella mimigardefordensis (strain DSM 17166 / LMG 22922 / DPN7)</name>
    <dbReference type="NCBI Taxonomy" id="1247726"/>
    <lineage>
        <taxon>Bacteria</taxon>
        <taxon>Pseudomonadati</taxon>
        <taxon>Pseudomonadota</taxon>
        <taxon>Betaproteobacteria</taxon>
        <taxon>Burkholderiales</taxon>
        <taxon>Alcaligenaceae</taxon>
    </lineage>
</organism>
<evidence type="ECO:0008006" key="4">
    <source>
        <dbReference type="Google" id="ProtNLM"/>
    </source>
</evidence>
<sequence length="134" mass="14683">MTPEKLDALYALAKKATPGPWEAFNDTVLVEDETAENEIAYFCGYEYNEDTVQVDAAYVAAASPDVITALIDRVRELEAERTELRKALSLAACELDVLGRELEQVHDEVPHIVGCLPAPDVLPAVRAALNKEPT</sequence>
<dbReference type="HOGENOM" id="CLU_1891726_0_0_4"/>
<keyword evidence="1" id="KW-0175">Coiled coil</keyword>
<reference evidence="2 3" key="1">
    <citation type="journal article" date="2014" name="Microbiology">
        <title>Unravelling the complete genome sequence of Advenella mimigardefordensis strain DPN7T and novel insights in the catabolism of the xenobiotic polythioester precursor 3,3'-dithiodipropionate.</title>
        <authorList>
            <person name="Wubbeler J.H."/>
            <person name="Hiessl S."/>
            <person name="Schuldes J."/>
            <person name="Thurmer A."/>
            <person name="Daniel R."/>
            <person name="Steinbuchel A."/>
        </authorList>
    </citation>
    <scope>NUCLEOTIDE SEQUENCE [LARGE SCALE GENOMIC DNA]</scope>
    <source>
        <strain evidence="3">DSM 17166 / LMG 22922 / DPN7</strain>
    </source>
</reference>
<proteinExistence type="predicted"/>
<accession>W0PDN3</accession>
<dbReference type="RefSeq" id="WP_025371762.1">
    <property type="nucleotide sequence ID" value="NZ_CP003915.1"/>
</dbReference>
<dbReference type="PATRIC" id="fig|1247726.3.peg.1153"/>
<dbReference type="InterPro" id="IPR025153">
    <property type="entry name" value="Ead_Ea22"/>
</dbReference>
<gene>
    <name evidence="2" type="ORF">MIM_c10500</name>
</gene>
<evidence type="ECO:0000256" key="1">
    <source>
        <dbReference type="SAM" id="Coils"/>
    </source>
</evidence>
<evidence type="ECO:0000313" key="3">
    <source>
        <dbReference type="Proteomes" id="UP000019095"/>
    </source>
</evidence>
<feature type="coiled-coil region" evidence="1">
    <location>
        <begin position="67"/>
        <end position="94"/>
    </location>
</feature>
<dbReference type="Pfam" id="PF13935">
    <property type="entry name" value="Ead_Ea22"/>
    <property type="match status" value="1"/>
</dbReference>
<keyword evidence="3" id="KW-1185">Reference proteome</keyword>
<name>W0PDN3_ADVMD</name>
<dbReference type="Proteomes" id="UP000019095">
    <property type="component" value="Chromosome"/>
</dbReference>
<dbReference type="KEGG" id="amim:MIM_c10500"/>
<dbReference type="AlphaFoldDB" id="W0PDN3"/>
<protein>
    <recommendedName>
        <fullName evidence="4">Ead/Ea22-like family protein</fullName>
    </recommendedName>
</protein>
<dbReference type="EMBL" id="CP003915">
    <property type="protein sequence ID" value="AHG63148.1"/>
    <property type="molecule type" value="Genomic_DNA"/>
</dbReference>